<dbReference type="Gene3D" id="2.30.40.10">
    <property type="entry name" value="Urease, subunit C, domain 1"/>
    <property type="match status" value="1"/>
</dbReference>
<dbReference type="InterPro" id="IPR002195">
    <property type="entry name" value="Dihydroorotase_CS"/>
</dbReference>
<dbReference type="GO" id="GO:0006145">
    <property type="term" value="P:purine nucleobase catabolic process"/>
    <property type="evidence" value="ECO:0007669"/>
    <property type="project" value="TreeGrafter"/>
</dbReference>
<comment type="cofactor">
    <cofactor evidence="1">
        <name>Zn(2+)</name>
        <dbReference type="ChEBI" id="CHEBI:29105"/>
    </cofactor>
</comment>
<dbReference type="Pfam" id="PF01979">
    <property type="entry name" value="Amidohydro_1"/>
    <property type="match status" value="1"/>
</dbReference>
<keyword evidence="5 7" id="KW-0378">Hydrolase</keyword>
<dbReference type="NCBIfam" id="NF006688">
    <property type="entry name" value="PRK09236.1"/>
    <property type="match status" value="1"/>
</dbReference>
<evidence type="ECO:0000256" key="1">
    <source>
        <dbReference type="ARBA" id="ARBA00001947"/>
    </source>
</evidence>
<dbReference type="EMBL" id="OU015584">
    <property type="protein sequence ID" value="CAG5079661.1"/>
    <property type="molecule type" value="Genomic_DNA"/>
</dbReference>
<proteinExistence type="inferred from homology"/>
<comment type="similarity">
    <text evidence="3">Belongs to the metallo-dependent hydrolases superfamily. DHOase family. Class I DHOase subfamily.</text>
</comment>
<dbReference type="PANTHER" id="PTHR43668">
    <property type="entry name" value="ALLANTOINASE"/>
    <property type="match status" value="1"/>
</dbReference>
<keyword evidence="8" id="KW-1185">Reference proteome</keyword>
<dbReference type="CDD" id="cd01318">
    <property type="entry name" value="DHOase_IIb"/>
    <property type="match status" value="1"/>
</dbReference>
<reference evidence="7" key="1">
    <citation type="submission" date="2021-04" db="EMBL/GenBank/DDBJ databases">
        <authorList>
            <person name="Rodrigo-Torres L."/>
            <person name="Arahal R. D."/>
            <person name="Lucena T."/>
        </authorList>
    </citation>
    <scope>NUCLEOTIDE SEQUENCE</scope>
    <source>
        <strain evidence="7">AS29M-1</strain>
    </source>
</reference>
<dbReference type="GO" id="GO:0005737">
    <property type="term" value="C:cytoplasm"/>
    <property type="evidence" value="ECO:0007669"/>
    <property type="project" value="TreeGrafter"/>
</dbReference>
<evidence type="ECO:0000256" key="3">
    <source>
        <dbReference type="ARBA" id="ARBA00010286"/>
    </source>
</evidence>
<evidence type="ECO:0000256" key="4">
    <source>
        <dbReference type="ARBA" id="ARBA00022723"/>
    </source>
</evidence>
<dbReference type="KEGG" id="ptan:CRYO30217_01004"/>
<dbReference type="SUPFAM" id="SSF51338">
    <property type="entry name" value="Composite domain of metallo-dependent hydrolases"/>
    <property type="match status" value="1"/>
</dbReference>
<gene>
    <name evidence="7" type="primary">allB</name>
    <name evidence="7" type="ORF">CRYO30217_01004</name>
</gene>
<dbReference type="InterPro" id="IPR011059">
    <property type="entry name" value="Metal-dep_hydrolase_composite"/>
</dbReference>
<dbReference type="InterPro" id="IPR032466">
    <property type="entry name" value="Metal_Hydrolase"/>
</dbReference>
<evidence type="ECO:0000256" key="5">
    <source>
        <dbReference type="ARBA" id="ARBA00022801"/>
    </source>
</evidence>
<dbReference type="InterPro" id="IPR050138">
    <property type="entry name" value="DHOase/Allantoinase_Hydrolase"/>
</dbReference>
<dbReference type="AlphaFoldDB" id="A0A916NGE4"/>
<comment type="function">
    <text evidence="2">Catalyzes the reversible cyclization of carbamoyl aspartate to dihydroorotate.</text>
</comment>
<keyword evidence="4" id="KW-0479">Metal-binding</keyword>
<dbReference type="RefSeq" id="WP_258541224.1">
    <property type="nucleotide sequence ID" value="NZ_OU015584.1"/>
</dbReference>
<accession>A0A916NGE4</accession>
<organism evidence="7 8">
    <name type="scientific">Parvicella tangerina</name>
    <dbReference type="NCBI Taxonomy" id="2829795"/>
    <lineage>
        <taxon>Bacteria</taxon>
        <taxon>Pseudomonadati</taxon>
        <taxon>Bacteroidota</taxon>
        <taxon>Flavobacteriia</taxon>
        <taxon>Flavobacteriales</taxon>
        <taxon>Parvicellaceae</taxon>
        <taxon>Parvicella</taxon>
    </lineage>
</organism>
<dbReference type="GO" id="GO:0004038">
    <property type="term" value="F:allantoinase activity"/>
    <property type="evidence" value="ECO:0007669"/>
    <property type="project" value="UniProtKB-EC"/>
</dbReference>
<dbReference type="Gene3D" id="3.20.20.140">
    <property type="entry name" value="Metal-dependent hydrolases"/>
    <property type="match status" value="1"/>
</dbReference>
<protein>
    <submittedName>
        <fullName evidence="7">Allantoinase</fullName>
        <ecNumber evidence="7">3.5.2.5</ecNumber>
    </submittedName>
</protein>
<dbReference type="PANTHER" id="PTHR43668:SF4">
    <property type="entry name" value="ALLANTOINASE"/>
    <property type="match status" value="1"/>
</dbReference>
<evidence type="ECO:0000259" key="6">
    <source>
        <dbReference type="Pfam" id="PF01979"/>
    </source>
</evidence>
<feature type="domain" description="Amidohydrolase-related" evidence="6">
    <location>
        <begin position="52"/>
        <end position="426"/>
    </location>
</feature>
<dbReference type="InterPro" id="IPR006680">
    <property type="entry name" value="Amidohydro-rel"/>
</dbReference>
<sequence length="445" mass="50168">MSTVYIKNATIVNEGKQFSGSVLIENQFIKSVNPKEVDESTFDEVIDAKGMYLLPGMIDDQVHFREPGLTHKADIFTESRAAVAGGITSFMEMPNTVPNTLTQDLLQDKYDIAAESSIANYSFFFGASNDNLEEVLKTDKKTVCGVKVFMGSSTGNMLVDDTATLEALFKECELLIATHCEDEQTVRRNLAKYKELYGDNIPFHLHPVIRDEEACYKSSSKAVELATKHNTRLHILHISTGKETTLFSTDPLSEKRITAEACTHHLWFNDTYYKEKGPWIKWNPAVKSEEDRKQIIQAVKSGRIDVLATDHAPHTIMEKNNPYTSAPSGGPLVQHALVAYLQMTLKNEFTIEEVVQKFAHNVAEMFSIDKRGFIREGYYADLVLVKSEAPWEVTKGNLLYKCGWSPFEGTTFDHKVVNTFVNGRKVYDNGEIIEGDTGMRMLFNR</sequence>
<dbReference type="GO" id="GO:0046872">
    <property type="term" value="F:metal ion binding"/>
    <property type="evidence" value="ECO:0007669"/>
    <property type="project" value="UniProtKB-KW"/>
</dbReference>
<name>A0A916NGE4_9FLAO</name>
<dbReference type="Proteomes" id="UP000683507">
    <property type="component" value="Chromosome"/>
</dbReference>
<evidence type="ECO:0000313" key="8">
    <source>
        <dbReference type="Proteomes" id="UP000683507"/>
    </source>
</evidence>
<dbReference type="PROSITE" id="PS00483">
    <property type="entry name" value="DIHYDROOROTASE_2"/>
    <property type="match status" value="1"/>
</dbReference>
<evidence type="ECO:0000256" key="2">
    <source>
        <dbReference type="ARBA" id="ARBA00002368"/>
    </source>
</evidence>
<dbReference type="SUPFAM" id="SSF51556">
    <property type="entry name" value="Metallo-dependent hydrolases"/>
    <property type="match status" value="1"/>
</dbReference>
<dbReference type="EC" id="3.5.2.5" evidence="7"/>
<evidence type="ECO:0000313" key="7">
    <source>
        <dbReference type="EMBL" id="CAG5079661.1"/>
    </source>
</evidence>